<dbReference type="RefSeq" id="WP_182412678.1">
    <property type="nucleotide sequence ID" value="NZ_CP055153.1"/>
</dbReference>
<evidence type="ECO:0000313" key="1">
    <source>
        <dbReference type="EMBL" id="QMU30223.1"/>
    </source>
</evidence>
<accession>A0A7L7LBS2</accession>
<dbReference type="Proteomes" id="UP000514509">
    <property type="component" value="Chromosome"/>
</dbReference>
<dbReference type="AlphaFoldDB" id="A0A7L7LBS2"/>
<dbReference type="KEGG" id="add:HUW48_20280"/>
<evidence type="ECO:0000313" key="2">
    <source>
        <dbReference type="Proteomes" id="UP000514509"/>
    </source>
</evidence>
<proteinExistence type="predicted"/>
<reference evidence="1 2" key="2">
    <citation type="submission" date="2020-08" db="EMBL/GenBank/DDBJ databases">
        <title>Adhaeribacter dokdonensis sp. nov., isolated from the rhizosphere of Elymus tsukushiensis, a plant native to the Dokdo Islands, Republic of Korea.</title>
        <authorList>
            <person name="Ghim S.Y."/>
        </authorList>
    </citation>
    <scope>NUCLEOTIDE SEQUENCE [LARGE SCALE GENOMIC DNA]</scope>
    <source>
        <strain evidence="1 2">KUDC8001</strain>
    </source>
</reference>
<reference evidence="1 2" key="1">
    <citation type="submission" date="2020-06" db="EMBL/GenBank/DDBJ databases">
        <authorList>
            <person name="Hwang Y.J."/>
        </authorList>
    </citation>
    <scope>NUCLEOTIDE SEQUENCE [LARGE SCALE GENOMIC DNA]</scope>
    <source>
        <strain evidence="1 2">KUDC8001</strain>
    </source>
</reference>
<gene>
    <name evidence="1" type="ORF">HUW48_20280</name>
</gene>
<organism evidence="1 2">
    <name type="scientific">Adhaeribacter radiodurans</name>
    <dbReference type="NCBI Taxonomy" id="2745197"/>
    <lineage>
        <taxon>Bacteria</taxon>
        <taxon>Pseudomonadati</taxon>
        <taxon>Bacteroidota</taxon>
        <taxon>Cytophagia</taxon>
        <taxon>Cytophagales</taxon>
        <taxon>Hymenobacteraceae</taxon>
        <taxon>Adhaeribacter</taxon>
    </lineage>
</organism>
<dbReference type="EMBL" id="CP055153">
    <property type="protein sequence ID" value="QMU30223.1"/>
    <property type="molecule type" value="Genomic_DNA"/>
</dbReference>
<protein>
    <submittedName>
        <fullName evidence="1">Uncharacterized protein</fullName>
    </submittedName>
</protein>
<name>A0A7L7LBS2_9BACT</name>
<sequence length="51" mass="5876">MADEYMKLLLSTLINSGMLRKIILLSIYLLFLFPAFGQQKKFPNEPSQAQN</sequence>
<keyword evidence="2" id="KW-1185">Reference proteome</keyword>